<dbReference type="PANTHER" id="PTHR43394:SF4">
    <property type="entry name" value="TOXIN SECRETION ABC TRANSPORTER ATP-BINDING PROTEIN"/>
    <property type="match status" value="1"/>
</dbReference>
<feature type="transmembrane region" description="Helical" evidence="5">
    <location>
        <begin position="375"/>
        <end position="398"/>
    </location>
</feature>
<dbReference type="Pfam" id="PF00005">
    <property type="entry name" value="ABC_tran"/>
    <property type="match status" value="1"/>
</dbReference>
<evidence type="ECO:0000259" key="7">
    <source>
        <dbReference type="PROSITE" id="PS50929"/>
    </source>
</evidence>
<keyword evidence="9" id="KW-1185">Reference proteome</keyword>
<dbReference type="PANTHER" id="PTHR43394">
    <property type="entry name" value="ATP-DEPENDENT PERMEASE MDL1, MITOCHONDRIAL"/>
    <property type="match status" value="1"/>
</dbReference>
<reference evidence="9" key="1">
    <citation type="submission" date="2016-03" db="EMBL/GenBank/DDBJ databases">
        <authorList>
            <person name="Heylen K."/>
            <person name="De Vos P."/>
            <person name="Vekeman B."/>
        </authorList>
    </citation>
    <scope>NUCLEOTIDE SEQUENCE [LARGE SCALE GENOMIC DNA]</scope>
    <source>
        <strain evidence="9">R-45383</strain>
    </source>
</reference>
<evidence type="ECO:0000313" key="8">
    <source>
        <dbReference type="EMBL" id="OAI27016.1"/>
    </source>
</evidence>
<keyword evidence="2 5" id="KW-0812">Transmembrane</keyword>
<dbReference type="AlphaFoldDB" id="A0A177P9P5"/>
<dbReference type="GO" id="GO:0015421">
    <property type="term" value="F:ABC-type oligopeptide transporter activity"/>
    <property type="evidence" value="ECO:0007669"/>
    <property type="project" value="TreeGrafter"/>
</dbReference>
<proteinExistence type="predicted"/>
<dbReference type="OrthoDB" id="311344at2"/>
<evidence type="ECO:0008006" key="10">
    <source>
        <dbReference type="Google" id="ProtNLM"/>
    </source>
</evidence>
<dbReference type="Gene3D" id="3.40.50.300">
    <property type="entry name" value="P-loop containing nucleotide triphosphate hydrolases"/>
    <property type="match status" value="1"/>
</dbReference>
<feature type="transmembrane region" description="Helical" evidence="5">
    <location>
        <begin position="291"/>
        <end position="309"/>
    </location>
</feature>
<dbReference type="PROSITE" id="PS50929">
    <property type="entry name" value="ABC_TM1F"/>
    <property type="match status" value="1"/>
</dbReference>
<name>A0A177P9P5_9GAMM</name>
<evidence type="ECO:0000256" key="5">
    <source>
        <dbReference type="SAM" id="Phobius"/>
    </source>
</evidence>
<feature type="transmembrane region" description="Helical" evidence="5">
    <location>
        <begin position="265"/>
        <end position="285"/>
    </location>
</feature>
<dbReference type="SUPFAM" id="SSF90123">
    <property type="entry name" value="ABC transporter transmembrane region"/>
    <property type="match status" value="1"/>
</dbReference>
<protein>
    <recommendedName>
        <fullName evidence="10">ABC transporter ATP-binding protein</fullName>
    </recommendedName>
</protein>
<dbReference type="GO" id="GO:0005524">
    <property type="term" value="F:ATP binding"/>
    <property type="evidence" value="ECO:0007669"/>
    <property type="project" value="InterPro"/>
</dbReference>
<dbReference type="GO" id="GO:0005886">
    <property type="term" value="C:plasma membrane"/>
    <property type="evidence" value="ECO:0007669"/>
    <property type="project" value="UniProtKB-SubCell"/>
</dbReference>
<dbReference type="InterPro" id="IPR003439">
    <property type="entry name" value="ABC_transporter-like_ATP-bd"/>
</dbReference>
<gene>
    <name evidence="8" type="ORF">A1355_01340</name>
</gene>
<feature type="domain" description="ABC transporter" evidence="6">
    <location>
        <begin position="465"/>
        <end position="681"/>
    </location>
</feature>
<evidence type="ECO:0000256" key="4">
    <source>
        <dbReference type="ARBA" id="ARBA00023136"/>
    </source>
</evidence>
<dbReference type="PROSITE" id="PS50893">
    <property type="entry name" value="ABC_TRANSPORTER_2"/>
    <property type="match status" value="1"/>
</dbReference>
<sequence length="681" mass="72549">MRTLQAFLSRLLALPETGPVPDPPANLTELADRLGLRLEPAVLTPNAAAETSAPQTPLLAELAEREGWLVLSGFRAGSVRVALIHGDAVEERLIKPAEVAGLLGLSGDRSTGWWLIQARAPLANAVSPDGHGHLPPWRRLVELLRADLPDLWLVLGLALGSGLLALASPVAVQALVNTVAMGGMGQPLLVLAVILFFFLTFAGAVHVLEAYLVEIVQRRVFVRLASDLAHRLPRVRRETGDAHHGAELVNRFFDVLTLQKAGSALLLDGLSTLVQTGVGLLMLAFYHPFLLAFDVVLLFLIGLIVFVLGRGGVKTAVQESITKYALVAWLETVAANQQIFKFSGGPRWAVQRTDELSLSYLDAKRGHFRVLLRQIVGSLALYAVASTGLLALGGYLVIDGHLTLGQLVAAELIVSSALISLIKFGKHLEGFYDLMAGTDKIGHLLDLPLERGDGEALPAAGALAVNVTRLGFAYGQRRPVFKDLSFAIGAGEKVALLAGHAAGKTTLVELLCGLRPAASGRIEIGGVELGRLRLENLRDRVALVGRSEWVADTLFENVRLGRSDIDAEAVRQVLERLGWTRFGYDAALDALATELTVGGAPLSAAQGHLVLLARAMVGRPGILIVDGLLDDMSQDWRDAVLATLCAADAPWTLIVTTGVPAVASGLARVIEWGGEGDGRMA</sequence>
<dbReference type="InterPro" id="IPR011527">
    <property type="entry name" value="ABC1_TM_dom"/>
</dbReference>
<organism evidence="8 9">
    <name type="scientific">Methylomonas koyamae</name>
    <dbReference type="NCBI Taxonomy" id="702114"/>
    <lineage>
        <taxon>Bacteria</taxon>
        <taxon>Pseudomonadati</taxon>
        <taxon>Pseudomonadota</taxon>
        <taxon>Gammaproteobacteria</taxon>
        <taxon>Methylococcales</taxon>
        <taxon>Methylococcaceae</taxon>
        <taxon>Methylomonas</taxon>
    </lineage>
</organism>
<dbReference type="InterPro" id="IPR027417">
    <property type="entry name" value="P-loop_NTPase"/>
</dbReference>
<keyword evidence="4 5" id="KW-0472">Membrane</keyword>
<evidence type="ECO:0000259" key="6">
    <source>
        <dbReference type="PROSITE" id="PS50893"/>
    </source>
</evidence>
<dbReference type="SUPFAM" id="SSF52540">
    <property type="entry name" value="P-loop containing nucleoside triphosphate hydrolases"/>
    <property type="match status" value="1"/>
</dbReference>
<accession>A0A177P9P5</accession>
<dbReference type="RefSeq" id="WP_082885306.1">
    <property type="nucleotide sequence ID" value="NZ_LUUK01000023.1"/>
</dbReference>
<keyword evidence="3 5" id="KW-1133">Transmembrane helix</keyword>
<feature type="transmembrane region" description="Helical" evidence="5">
    <location>
        <begin position="151"/>
        <end position="176"/>
    </location>
</feature>
<dbReference type="InterPro" id="IPR036640">
    <property type="entry name" value="ABC1_TM_sf"/>
</dbReference>
<evidence type="ECO:0000256" key="2">
    <source>
        <dbReference type="ARBA" id="ARBA00022692"/>
    </source>
</evidence>
<feature type="transmembrane region" description="Helical" evidence="5">
    <location>
        <begin position="188"/>
        <end position="213"/>
    </location>
</feature>
<dbReference type="Gene3D" id="1.20.1560.10">
    <property type="entry name" value="ABC transporter type 1, transmembrane domain"/>
    <property type="match status" value="1"/>
</dbReference>
<evidence type="ECO:0000256" key="3">
    <source>
        <dbReference type="ARBA" id="ARBA00022989"/>
    </source>
</evidence>
<feature type="domain" description="ABC transmembrane type-1" evidence="7">
    <location>
        <begin position="152"/>
        <end position="433"/>
    </location>
</feature>
<dbReference type="Pfam" id="PF00664">
    <property type="entry name" value="ABC_membrane"/>
    <property type="match status" value="1"/>
</dbReference>
<dbReference type="STRING" id="702114.A1355_01340"/>
<evidence type="ECO:0000256" key="1">
    <source>
        <dbReference type="ARBA" id="ARBA00004651"/>
    </source>
</evidence>
<dbReference type="EMBL" id="LUUK01000023">
    <property type="protein sequence ID" value="OAI27016.1"/>
    <property type="molecule type" value="Genomic_DNA"/>
</dbReference>
<comment type="subcellular location">
    <subcellularLocation>
        <location evidence="1">Cell membrane</location>
        <topology evidence="1">Multi-pass membrane protein</topology>
    </subcellularLocation>
</comment>
<dbReference type="GO" id="GO:0016887">
    <property type="term" value="F:ATP hydrolysis activity"/>
    <property type="evidence" value="ECO:0007669"/>
    <property type="project" value="InterPro"/>
</dbReference>
<dbReference type="Proteomes" id="UP000077628">
    <property type="component" value="Unassembled WGS sequence"/>
</dbReference>
<dbReference type="InterPro" id="IPR039421">
    <property type="entry name" value="Type_1_exporter"/>
</dbReference>
<comment type="caution">
    <text evidence="8">The sequence shown here is derived from an EMBL/GenBank/DDBJ whole genome shotgun (WGS) entry which is preliminary data.</text>
</comment>
<evidence type="ECO:0000313" key="9">
    <source>
        <dbReference type="Proteomes" id="UP000077628"/>
    </source>
</evidence>